<dbReference type="InterPro" id="IPR010982">
    <property type="entry name" value="Lambda_DNA-bd_dom_sf"/>
</dbReference>
<dbReference type="Gene3D" id="1.10.260.40">
    <property type="entry name" value="lambda repressor-like DNA-binding domains"/>
    <property type="match status" value="1"/>
</dbReference>
<dbReference type="EMBL" id="CP018911">
    <property type="protein sequence ID" value="AZU04550.1"/>
    <property type="molecule type" value="Genomic_DNA"/>
</dbReference>
<evidence type="ECO:0000256" key="1">
    <source>
        <dbReference type="ARBA" id="ARBA00007227"/>
    </source>
</evidence>
<dbReference type="KEGG" id="gak:X907_2027"/>
<dbReference type="InterPro" id="IPR018653">
    <property type="entry name" value="ScfR_C"/>
</dbReference>
<dbReference type="PANTHER" id="PTHR46797">
    <property type="entry name" value="HTH-TYPE TRANSCRIPTIONAL REGULATOR"/>
    <property type="match status" value="1"/>
</dbReference>
<dbReference type="Pfam" id="PF09856">
    <property type="entry name" value="ScfRs"/>
    <property type="match status" value="1"/>
</dbReference>
<dbReference type="InterPro" id="IPR026281">
    <property type="entry name" value="HTH_RamB"/>
</dbReference>
<reference evidence="5 6" key="1">
    <citation type="submission" date="2016-12" db="EMBL/GenBank/DDBJ databases">
        <title>The genome of dimorphic prosthecate Glycocaulis alkaliphilus 6b-8t, isolated from crude oil dictates its adaptability in petroleum environments.</title>
        <authorList>
            <person name="Wu X.-L."/>
            <person name="Geng S."/>
        </authorList>
    </citation>
    <scope>NUCLEOTIDE SEQUENCE [LARGE SCALE GENOMIC DNA]</scope>
    <source>
        <strain evidence="5 6">6B-8</strain>
    </source>
</reference>
<dbReference type="PROSITE" id="PS50943">
    <property type="entry name" value="HTH_CROC1"/>
    <property type="match status" value="1"/>
</dbReference>
<keyword evidence="6" id="KW-1185">Reference proteome</keyword>
<dbReference type="InterPro" id="IPR050807">
    <property type="entry name" value="TransReg_Diox_bact_type"/>
</dbReference>
<evidence type="ECO:0000256" key="4">
    <source>
        <dbReference type="ARBA" id="ARBA00023163"/>
    </source>
</evidence>
<dbReference type="GO" id="GO:0005829">
    <property type="term" value="C:cytosol"/>
    <property type="evidence" value="ECO:0007669"/>
    <property type="project" value="TreeGrafter"/>
</dbReference>
<keyword evidence="4" id="KW-0804">Transcription</keyword>
<dbReference type="PIRSF" id="PIRSF019251">
    <property type="entry name" value="Rv0465c"/>
    <property type="match status" value="1"/>
</dbReference>
<proteinExistence type="inferred from homology"/>
<evidence type="ECO:0000256" key="3">
    <source>
        <dbReference type="ARBA" id="ARBA00023125"/>
    </source>
</evidence>
<protein>
    <submittedName>
        <fullName evidence="5">XRE family transcriptional regulator</fullName>
    </submittedName>
</protein>
<evidence type="ECO:0000313" key="5">
    <source>
        <dbReference type="EMBL" id="AZU04550.1"/>
    </source>
</evidence>
<dbReference type="SUPFAM" id="SSF47413">
    <property type="entry name" value="lambda repressor-like DNA-binding domains"/>
    <property type="match status" value="1"/>
</dbReference>
<dbReference type="InterPro" id="IPR010359">
    <property type="entry name" value="IrrE_HExxH"/>
</dbReference>
<dbReference type="CDD" id="cd00093">
    <property type="entry name" value="HTH_XRE"/>
    <property type="match status" value="1"/>
</dbReference>
<dbReference type="Pfam" id="PF01381">
    <property type="entry name" value="HTH_3"/>
    <property type="match status" value="1"/>
</dbReference>
<dbReference type="Pfam" id="PF06114">
    <property type="entry name" value="Peptidase_M78"/>
    <property type="match status" value="1"/>
</dbReference>
<dbReference type="PANTHER" id="PTHR46797:SF23">
    <property type="entry name" value="HTH-TYPE TRANSCRIPTIONAL REGULATOR SUTR"/>
    <property type="match status" value="1"/>
</dbReference>
<dbReference type="InterPro" id="IPR001387">
    <property type="entry name" value="Cro/C1-type_HTH"/>
</dbReference>
<organism evidence="5 6">
    <name type="scientific">Glycocaulis alkaliphilus</name>
    <dbReference type="NCBI Taxonomy" id="1434191"/>
    <lineage>
        <taxon>Bacteria</taxon>
        <taxon>Pseudomonadati</taxon>
        <taxon>Pseudomonadota</taxon>
        <taxon>Alphaproteobacteria</taxon>
        <taxon>Maricaulales</taxon>
        <taxon>Maricaulaceae</taxon>
        <taxon>Glycocaulis</taxon>
    </lineage>
</organism>
<keyword evidence="2" id="KW-0805">Transcription regulation</keyword>
<sequence>MELTLMDAGQQEKLYAGARLRRLRRELGLSQAEFAETVGISASYLTLLERNQRPVTARVLLALAESHDVDVRAFAAESDRQTVSDLTEALGDPVLKGAELDQRDIRELADAHPRAAEAMARLFQAYREAQGNAAELASRLADGPSAPTGSLLPLETVRDALDNAQNHFPQLEDAADALREAARLDDLGRTQGMHDYLRRQHGAAVRVYDDSVMAGTLRRFDFHARKLLLSELLSPAGKDFQTALTMVLLDCADVLDAVTARAALPDPVTARLLRANLAGYTAAALLMPYDSFHQAAEGTGYDAEALSYRFGISYEQAAHRLTTLNRPSRRGVPFFLMRIDQAGNVTKRFGGGVIPFARSGGGCPRWPVHDAFRMPERSHTHTVELTDGTQYVSVTRAVTRPLPGGGAALQAVVLGCEAKHADRLALKPSSGAPIGIGLTCRLCEREMCAQRAFPPLQRNLKIEPHTRPVAPFAFN</sequence>
<dbReference type="AlphaFoldDB" id="A0A3T0EB88"/>
<evidence type="ECO:0000313" key="6">
    <source>
        <dbReference type="Proteomes" id="UP000286954"/>
    </source>
</evidence>
<evidence type="ECO:0000256" key="2">
    <source>
        <dbReference type="ARBA" id="ARBA00023015"/>
    </source>
</evidence>
<dbReference type="OrthoDB" id="1123084at2"/>
<keyword evidence="3" id="KW-0238">DNA-binding</keyword>
<name>A0A3T0EB88_9PROT</name>
<dbReference type="Proteomes" id="UP000286954">
    <property type="component" value="Chromosome"/>
</dbReference>
<dbReference type="SMART" id="SM00530">
    <property type="entry name" value="HTH_XRE"/>
    <property type="match status" value="1"/>
</dbReference>
<accession>A0A3T0EB88</accession>
<comment type="similarity">
    <text evidence="1">Belongs to the short-chain fatty acyl-CoA assimilation regulator (ScfR) family.</text>
</comment>
<dbReference type="GO" id="GO:0003677">
    <property type="term" value="F:DNA binding"/>
    <property type="evidence" value="ECO:0007669"/>
    <property type="project" value="UniProtKB-KW"/>
</dbReference>
<dbReference type="GO" id="GO:0003700">
    <property type="term" value="F:DNA-binding transcription factor activity"/>
    <property type="evidence" value="ECO:0007669"/>
    <property type="project" value="TreeGrafter"/>
</dbReference>
<gene>
    <name evidence="5" type="ORF">X907_2027</name>
</gene>